<comment type="caution">
    <text evidence="1">The sequence shown here is derived from an EMBL/GenBank/DDBJ whole genome shotgun (WGS) entry which is preliminary data.</text>
</comment>
<organism evidence="1 2">
    <name type="scientific">Acidomonas methanolica NBRC 104435</name>
    <dbReference type="NCBI Taxonomy" id="1231351"/>
    <lineage>
        <taxon>Bacteria</taxon>
        <taxon>Pseudomonadati</taxon>
        <taxon>Pseudomonadota</taxon>
        <taxon>Alphaproteobacteria</taxon>
        <taxon>Acetobacterales</taxon>
        <taxon>Acetobacteraceae</taxon>
        <taxon>Acidomonas</taxon>
    </lineage>
</organism>
<name>A0A023D859_ACIMT</name>
<dbReference type="Proteomes" id="UP000019760">
    <property type="component" value="Unassembled WGS sequence"/>
</dbReference>
<evidence type="ECO:0000313" key="2">
    <source>
        <dbReference type="Proteomes" id="UP000019760"/>
    </source>
</evidence>
<reference evidence="2" key="1">
    <citation type="journal article" date="2014" name="FEMS Microbiol. Lett.">
        <title>Draft Genomic DNA Sequence of the Facultatively Methylotrophic Bacterium Acidomonas methanolica type strain MB58.</title>
        <authorList>
            <person name="Higashiura N."/>
            <person name="Hadano H."/>
            <person name="Hirakawa H."/>
            <person name="Matsutani M."/>
            <person name="Takabe S."/>
            <person name="Matsushita K."/>
            <person name="Azuma Y."/>
        </authorList>
    </citation>
    <scope>NUCLEOTIDE SEQUENCE [LARGE SCALE GENOMIC DNA]</scope>
    <source>
        <strain evidence="2">MB58</strain>
    </source>
</reference>
<dbReference type="RefSeq" id="WP_026782278.1">
    <property type="nucleotide sequence ID" value="NZ_BAND01000120.1"/>
</dbReference>
<proteinExistence type="predicted"/>
<gene>
    <name evidence="1" type="ORF">Amme_121_007</name>
</gene>
<protein>
    <recommendedName>
        <fullName evidence="3">CHAT domain-containing protein</fullName>
    </recommendedName>
</protein>
<keyword evidence="2" id="KW-1185">Reference proteome</keyword>
<reference evidence="1 2" key="2">
    <citation type="journal article" date="2014" name="FEMS Microbiol. Lett.">
        <title>Draft genomic DNA sequence of the facultatively methylotrophic bacterium Acidomonas methanolica type strain MB58.</title>
        <authorList>
            <person name="Higashiura N."/>
            <person name="Hadano H."/>
            <person name="Hirakawa H."/>
            <person name="Matsutani M."/>
            <person name="Takabe S."/>
            <person name="Matsushita K."/>
            <person name="Azuma Y."/>
        </authorList>
    </citation>
    <scope>NUCLEOTIDE SEQUENCE [LARGE SCALE GENOMIC DNA]</scope>
    <source>
        <strain evidence="1 2">MB58</strain>
    </source>
</reference>
<evidence type="ECO:0000313" key="1">
    <source>
        <dbReference type="EMBL" id="GAJ30308.1"/>
    </source>
</evidence>
<accession>A0A023D859</accession>
<dbReference type="EMBL" id="BAND01000120">
    <property type="protein sequence ID" value="GAJ30308.1"/>
    <property type="molecule type" value="Genomic_DNA"/>
</dbReference>
<sequence>MTKKTKPELFIIESLDLEDEDAGRQEGEILSRMLRLAGKSGTRYYYIRTKRELEEMIDLFDESDYRYLHISCHANTRGMATTFDNISFAELGEMLAPCLEGRRVFVSACQMAHENLAKQLLPQTGCYSLIGPQNAINFDDAAAFWVAFYQLMFKERSMKREELQRRVRELSAIFEEPINYFASSQSRANGYVRVRNKRHAS</sequence>
<evidence type="ECO:0008006" key="3">
    <source>
        <dbReference type="Google" id="ProtNLM"/>
    </source>
</evidence>
<dbReference type="AlphaFoldDB" id="A0A023D859"/>
<dbReference type="OrthoDB" id="7557948at2"/>